<keyword evidence="2" id="KW-1185">Reference proteome</keyword>
<sequence length="140" mass="15636">MDELRDPEGFIEQIRDADRVTRFQFAAEFENAHDVYNLIHRPAEEYNEKIGGTKTTVESRGPSLDKDIVEEMARSAASVGDPASATIKEKGKSKGKTIYLRGTPLLEKILLPAGIDGMKEQMLAALRSAYNRLRRPDQGD</sequence>
<dbReference type="EMBL" id="WTYK01000002">
    <property type="protein sequence ID" value="MXP41021.1"/>
    <property type="molecule type" value="Genomic_DNA"/>
</dbReference>
<comment type="caution">
    <text evidence="1">The sequence shown here is derived from an EMBL/GenBank/DDBJ whole genome shotgun (WGS) entry which is preliminary data.</text>
</comment>
<evidence type="ECO:0000313" key="1">
    <source>
        <dbReference type="EMBL" id="MXP41021.1"/>
    </source>
</evidence>
<accession>A0A6I4UQ99</accession>
<dbReference type="OrthoDB" id="7551967at2"/>
<proteinExistence type="predicted"/>
<dbReference type="Proteomes" id="UP000469159">
    <property type="component" value="Unassembled WGS sequence"/>
</dbReference>
<reference evidence="1 2" key="1">
    <citation type="submission" date="2019-12" db="EMBL/GenBank/DDBJ databases">
        <title>Genomic-based taxomic classification of the family Erythrobacteraceae.</title>
        <authorList>
            <person name="Xu L."/>
        </authorList>
    </citation>
    <scope>NUCLEOTIDE SEQUENCE [LARGE SCALE GENOMIC DNA]</scope>
    <source>
        <strain evidence="1 2">MCCC 1K02066</strain>
    </source>
</reference>
<evidence type="ECO:0000313" key="2">
    <source>
        <dbReference type="Proteomes" id="UP000469159"/>
    </source>
</evidence>
<protein>
    <submittedName>
        <fullName evidence="1">Uncharacterized protein</fullName>
    </submittedName>
</protein>
<dbReference type="AlphaFoldDB" id="A0A6I4UQ99"/>
<organism evidence="1 2">
    <name type="scientific">Croceibacterium soli</name>
    <dbReference type="NCBI Taxonomy" id="1739690"/>
    <lineage>
        <taxon>Bacteria</taxon>
        <taxon>Pseudomonadati</taxon>
        <taxon>Pseudomonadota</taxon>
        <taxon>Alphaproteobacteria</taxon>
        <taxon>Sphingomonadales</taxon>
        <taxon>Erythrobacteraceae</taxon>
        <taxon>Croceibacterium</taxon>
    </lineage>
</organism>
<dbReference type="RefSeq" id="WP_160745861.1">
    <property type="nucleotide sequence ID" value="NZ_WTYK01000002.1"/>
</dbReference>
<name>A0A6I4UQ99_9SPHN</name>
<gene>
    <name evidence="1" type="ORF">GRI75_05100</name>
</gene>